<evidence type="ECO:0000313" key="4">
    <source>
        <dbReference type="Proteomes" id="UP000770717"/>
    </source>
</evidence>
<gene>
    <name evidence="3" type="ORF">GDO78_006253</name>
</gene>
<evidence type="ECO:0000313" key="3">
    <source>
        <dbReference type="EMBL" id="KAG9490820.1"/>
    </source>
</evidence>
<dbReference type="PANTHER" id="PTHR32123:SF9">
    <property type="entry name" value="PROTEIN SPINDLY"/>
    <property type="match status" value="1"/>
</dbReference>
<dbReference type="PANTHER" id="PTHR32123">
    <property type="entry name" value="BICD FAMILY-LIKE CARGO ADAPTER"/>
    <property type="match status" value="1"/>
</dbReference>
<dbReference type="InterPro" id="IPR051149">
    <property type="entry name" value="Spindly/BICDR_Dynein_Adapter"/>
</dbReference>
<dbReference type="GO" id="GO:0000940">
    <property type="term" value="C:outer kinetochore"/>
    <property type="evidence" value="ECO:0007669"/>
    <property type="project" value="TreeGrafter"/>
</dbReference>
<dbReference type="Proteomes" id="UP000770717">
    <property type="component" value="Unassembled WGS sequence"/>
</dbReference>
<feature type="coiled-coil region" evidence="2">
    <location>
        <begin position="7"/>
        <end position="134"/>
    </location>
</feature>
<accession>A0A8J6KGK7</accession>
<dbReference type="GO" id="GO:0034501">
    <property type="term" value="P:protein localization to kinetochore"/>
    <property type="evidence" value="ECO:0007669"/>
    <property type="project" value="TreeGrafter"/>
</dbReference>
<dbReference type="EMBL" id="WNTK01000002">
    <property type="protein sequence ID" value="KAG9490820.1"/>
    <property type="molecule type" value="Genomic_DNA"/>
</dbReference>
<evidence type="ECO:0000256" key="1">
    <source>
        <dbReference type="ARBA" id="ARBA00023054"/>
    </source>
</evidence>
<dbReference type="OrthoDB" id="2121607at2759"/>
<keyword evidence="1 2" id="KW-0175">Coiled coil</keyword>
<keyword evidence="4" id="KW-1185">Reference proteome</keyword>
<name>A0A8J6KGK7_ELECQ</name>
<reference evidence="3" key="1">
    <citation type="thesis" date="2020" institute="ProQuest LLC" country="789 East Eisenhower Parkway, Ann Arbor, MI, USA">
        <title>Comparative Genomics and Chromosome Evolution.</title>
        <authorList>
            <person name="Mudd A.B."/>
        </authorList>
    </citation>
    <scope>NUCLEOTIDE SEQUENCE</scope>
    <source>
        <strain evidence="3">HN-11 Male</strain>
        <tissue evidence="3">Kidney and liver</tissue>
    </source>
</reference>
<feature type="coiled-coil region" evidence="2">
    <location>
        <begin position="164"/>
        <end position="247"/>
    </location>
</feature>
<dbReference type="GO" id="GO:0007080">
    <property type="term" value="P:mitotic metaphase chromosome alignment"/>
    <property type="evidence" value="ECO:0007669"/>
    <property type="project" value="TreeGrafter"/>
</dbReference>
<dbReference type="GO" id="GO:0043515">
    <property type="term" value="F:kinetochore binding"/>
    <property type="evidence" value="ECO:0007669"/>
    <property type="project" value="TreeGrafter"/>
</dbReference>
<dbReference type="GO" id="GO:0000922">
    <property type="term" value="C:spindle pole"/>
    <property type="evidence" value="ECO:0007669"/>
    <property type="project" value="TreeGrafter"/>
</dbReference>
<dbReference type="AlphaFoldDB" id="A0A8J6KGK7"/>
<evidence type="ECO:0000256" key="2">
    <source>
        <dbReference type="SAM" id="Coils"/>
    </source>
</evidence>
<sequence length="273" mass="31896">MDQSDVLLKLRRQVKEVEEERDKAAQYGLQLLESQSDLQNQLEEQRIEMTGTIENLEQEKYSLHREVELKNRMLESLSSECENIKQQQKACLEQLQEQLDRIHNREISELKDKMEKLKAELDEARLSEKQLKHKLDHQTELLAHKSEELRLMSERAHETMSSEMLTLQLEINDLESAKAQLDEEMNELQYRQQQLLLTNGNQSRQLDRLQLDKEEREKEAVSYFNALEKAREVNQDLQIQLDSALQKAQDPNSKGNSLFAEAVGIGAAVLDRK</sequence>
<proteinExistence type="predicted"/>
<organism evidence="3 4">
    <name type="scientific">Eleutherodactylus coqui</name>
    <name type="common">Puerto Rican coqui</name>
    <dbReference type="NCBI Taxonomy" id="57060"/>
    <lineage>
        <taxon>Eukaryota</taxon>
        <taxon>Metazoa</taxon>
        <taxon>Chordata</taxon>
        <taxon>Craniata</taxon>
        <taxon>Vertebrata</taxon>
        <taxon>Euteleostomi</taxon>
        <taxon>Amphibia</taxon>
        <taxon>Batrachia</taxon>
        <taxon>Anura</taxon>
        <taxon>Neobatrachia</taxon>
        <taxon>Hyloidea</taxon>
        <taxon>Eleutherodactylidae</taxon>
        <taxon>Eleutherodactylinae</taxon>
        <taxon>Eleutherodactylus</taxon>
        <taxon>Eleutherodactylus</taxon>
    </lineage>
</organism>
<protein>
    <submittedName>
        <fullName evidence="3">Uncharacterized protein</fullName>
    </submittedName>
</protein>
<dbReference type="GO" id="GO:0000132">
    <property type="term" value="P:establishment of mitotic spindle orientation"/>
    <property type="evidence" value="ECO:0007669"/>
    <property type="project" value="TreeGrafter"/>
</dbReference>
<comment type="caution">
    <text evidence="3">The sequence shown here is derived from an EMBL/GenBank/DDBJ whole genome shotgun (WGS) entry which is preliminary data.</text>
</comment>